<protein>
    <submittedName>
        <fullName evidence="1">Uncharacterized protein</fullName>
    </submittedName>
</protein>
<sequence length="65" mass="7355">MRGIDFSCMPYMLYWATSRSRRIDNGLAIDNVGIKPDQYLTPGQDWVEEAKHFAESAALDTVVGF</sequence>
<evidence type="ECO:0000313" key="1">
    <source>
        <dbReference type="EMBL" id="EHQ24913.1"/>
    </source>
</evidence>
<dbReference type="eggNOG" id="COG0793">
    <property type="taxonomic scope" value="Bacteria"/>
</dbReference>
<dbReference type="Proteomes" id="UP000002774">
    <property type="component" value="Chromosome"/>
</dbReference>
<dbReference type="AlphaFoldDB" id="H1Y894"/>
<dbReference type="OrthoDB" id="2327485at2"/>
<dbReference type="EMBL" id="CM001403">
    <property type="protein sequence ID" value="EHQ24913.1"/>
    <property type="molecule type" value="Genomic_DNA"/>
</dbReference>
<reference evidence="1" key="1">
    <citation type="submission" date="2011-09" db="EMBL/GenBank/DDBJ databases">
        <title>The permanent draft genome of Mucilaginibacter paludis DSM 18603.</title>
        <authorList>
            <consortium name="US DOE Joint Genome Institute (JGI-PGF)"/>
            <person name="Lucas S."/>
            <person name="Han J."/>
            <person name="Lapidus A."/>
            <person name="Bruce D."/>
            <person name="Goodwin L."/>
            <person name="Pitluck S."/>
            <person name="Peters L."/>
            <person name="Kyrpides N."/>
            <person name="Mavromatis K."/>
            <person name="Ivanova N."/>
            <person name="Mikhailova N."/>
            <person name="Held B."/>
            <person name="Detter J.C."/>
            <person name="Tapia R."/>
            <person name="Han C."/>
            <person name="Land M."/>
            <person name="Hauser L."/>
            <person name="Markowitz V."/>
            <person name="Cheng J.-F."/>
            <person name="Hugenholtz P."/>
            <person name="Woyke T."/>
            <person name="Wu D."/>
            <person name="Tindall B."/>
            <person name="Brambilla E."/>
            <person name="Klenk H.-P."/>
            <person name="Eisen J.A."/>
        </authorList>
    </citation>
    <scope>NUCLEOTIDE SEQUENCE [LARGE SCALE GENOMIC DNA]</scope>
    <source>
        <strain evidence="1">DSM 18603</strain>
    </source>
</reference>
<keyword evidence="2" id="KW-1185">Reference proteome</keyword>
<name>H1Y894_9SPHI</name>
<organism evidence="1 2">
    <name type="scientific">Mucilaginibacter paludis DSM 18603</name>
    <dbReference type="NCBI Taxonomy" id="714943"/>
    <lineage>
        <taxon>Bacteria</taxon>
        <taxon>Pseudomonadati</taxon>
        <taxon>Bacteroidota</taxon>
        <taxon>Sphingobacteriia</taxon>
        <taxon>Sphingobacteriales</taxon>
        <taxon>Sphingobacteriaceae</taxon>
        <taxon>Mucilaginibacter</taxon>
    </lineage>
</organism>
<dbReference type="RefSeq" id="WP_008504514.1">
    <property type="nucleotide sequence ID" value="NZ_CM001403.1"/>
</dbReference>
<proteinExistence type="predicted"/>
<evidence type="ECO:0000313" key="2">
    <source>
        <dbReference type="Proteomes" id="UP000002774"/>
    </source>
</evidence>
<dbReference type="STRING" id="714943.Mucpa_0732"/>
<gene>
    <name evidence="1" type="ORF">Mucpa_0732</name>
</gene>
<accession>H1Y894</accession>
<dbReference type="HOGENOM" id="CLU_2845066_0_0_10"/>